<gene>
    <name evidence="1" type="ORF">H9816_02100</name>
</gene>
<evidence type="ECO:0000313" key="2">
    <source>
        <dbReference type="Proteomes" id="UP000824014"/>
    </source>
</evidence>
<sequence>MTASLTAIAESLLNPQGRFRTLRGVVPVTDACGVPRYRTEQGFVLFDLLLDNRPVRAVFATDDTPLAPPPPLPRDHPFVASLRLLRREVLLYPDDGRPVRSDLLVEELPQESQPFGDFLRTHLNRNDRRPVRRLLQQLPEMADALADTLPHPRIDRRTLLVAAPDHRPLITGYGYLTARRDDPPAVALLQLALLLHAALGAPDHYACLKGLTRREAPRLWQALRLQGEFGRTAPLAEAAALLSTPTPDATAARALLADLARLPFAPMPLLAGLLGDMTPGSPSPPVPDPLPVEDDSLRIDFSDCDEVCPRADTLIRYRRGNRWGFADRHGRPLGTETFLEADDFYEGRAAVRTASGWGLLRRDGTYALPPDREQLSWHGPDNVATASRDGLWHLYDRCGRQLTAEGADWMGDPSEGRLLIRRGGRFGFIGLDGRPVTTLRFDEAYSFRNGRAAVRIRGEWFQIDPDGHRIN</sequence>
<proteinExistence type="predicted"/>
<dbReference type="EMBL" id="DXCC01000005">
    <property type="protein sequence ID" value="HIZ14695.1"/>
    <property type="molecule type" value="Genomic_DNA"/>
</dbReference>
<dbReference type="PANTHER" id="PTHR37841">
    <property type="entry name" value="GLR2918 PROTEIN"/>
    <property type="match status" value="1"/>
</dbReference>
<dbReference type="Pfam" id="PF14903">
    <property type="entry name" value="WG_beta_rep"/>
    <property type="match status" value="1"/>
</dbReference>
<organism evidence="1 2">
    <name type="scientific">Candidatus Tidjanibacter faecipullorum</name>
    <dbReference type="NCBI Taxonomy" id="2838766"/>
    <lineage>
        <taxon>Bacteria</taxon>
        <taxon>Pseudomonadati</taxon>
        <taxon>Bacteroidota</taxon>
        <taxon>Bacteroidia</taxon>
        <taxon>Bacteroidales</taxon>
        <taxon>Rikenellaceae</taxon>
        <taxon>Tidjanibacter</taxon>
    </lineage>
</organism>
<reference evidence="1" key="1">
    <citation type="journal article" date="2021" name="PeerJ">
        <title>Extensive microbial diversity within the chicken gut microbiome revealed by metagenomics and culture.</title>
        <authorList>
            <person name="Gilroy R."/>
            <person name="Ravi A."/>
            <person name="Getino M."/>
            <person name="Pursley I."/>
            <person name="Horton D.L."/>
            <person name="Alikhan N.F."/>
            <person name="Baker D."/>
            <person name="Gharbi K."/>
            <person name="Hall N."/>
            <person name="Watson M."/>
            <person name="Adriaenssens E.M."/>
            <person name="Foster-Nyarko E."/>
            <person name="Jarju S."/>
            <person name="Secka A."/>
            <person name="Antonio M."/>
            <person name="Oren A."/>
            <person name="Chaudhuri R.R."/>
            <person name="La Ragione R."/>
            <person name="Hildebrand F."/>
            <person name="Pallen M.J."/>
        </authorList>
    </citation>
    <scope>NUCLEOTIDE SEQUENCE</scope>
    <source>
        <strain evidence="1">ChiHjej11B10-19426</strain>
    </source>
</reference>
<dbReference type="PANTHER" id="PTHR37841:SF1">
    <property type="entry name" value="DUF3298 DOMAIN-CONTAINING PROTEIN"/>
    <property type="match status" value="1"/>
</dbReference>
<dbReference type="Proteomes" id="UP000824014">
    <property type="component" value="Unassembled WGS sequence"/>
</dbReference>
<comment type="caution">
    <text evidence="1">The sequence shown here is derived from an EMBL/GenBank/DDBJ whole genome shotgun (WGS) entry which is preliminary data.</text>
</comment>
<dbReference type="AlphaFoldDB" id="A0A9D2DD46"/>
<accession>A0A9D2DD46</accession>
<name>A0A9D2DD46_9BACT</name>
<protein>
    <submittedName>
        <fullName evidence="1">WG repeat-containing protein</fullName>
    </submittedName>
</protein>
<reference evidence="1" key="2">
    <citation type="submission" date="2021-04" db="EMBL/GenBank/DDBJ databases">
        <authorList>
            <person name="Gilroy R."/>
        </authorList>
    </citation>
    <scope>NUCLEOTIDE SEQUENCE</scope>
    <source>
        <strain evidence="1">ChiHjej11B10-19426</strain>
    </source>
</reference>
<dbReference type="InterPro" id="IPR032774">
    <property type="entry name" value="WG_beta_rep"/>
</dbReference>
<evidence type="ECO:0000313" key="1">
    <source>
        <dbReference type="EMBL" id="HIZ14695.1"/>
    </source>
</evidence>